<dbReference type="InterPro" id="IPR013216">
    <property type="entry name" value="Methyltransf_11"/>
</dbReference>
<dbReference type="GO" id="GO:0008757">
    <property type="term" value="F:S-adenosylmethionine-dependent methyltransferase activity"/>
    <property type="evidence" value="ECO:0007669"/>
    <property type="project" value="InterPro"/>
</dbReference>
<evidence type="ECO:0000259" key="1">
    <source>
        <dbReference type="Pfam" id="PF08241"/>
    </source>
</evidence>
<evidence type="ECO:0000313" key="2">
    <source>
        <dbReference type="EMBL" id="SDA43268.1"/>
    </source>
</evidence>
<sequence length="220" mass="24233">MCQSCLSWYARCIAPYLVDAGCSANAFAHMRRRMIPRAEGVVVEVGFGSGLNLPYYDAARVALLVGVDPDGTMLGLAGPKSRSLPFDVECLRASGESLPLADAFADTVVVTYAFCTIPDPEAALTEIRRILKPTGRLIFIEHGQAEGPRCRRWQERLNRPWGSLAGGCHLNRDPLRLICGAGFRLVEEERGRFPLHFWQLGSHYAGVAAPDKLTDLMMRV</sequence>
<dbReference type="CDD" id="cd02440">
    <property type="entry name" value="AdoMet_MTases"/>
    <property type="match status" value="1"/>
</dbReference>
<dbReference type="RefSeq" id="WP_091575333.1">
    <property type="nucleotide sequence ID" value="NZ_FMXM01000002.1"/>
</dbReference>
<evidence type="ECO:0000313" key="3">
    <source>
        <dbReference type="Proteomes" id="UP000198588"/>
    </source>
</evidence>
<accession>A0A1G5VC65</accession>
<dbReference type="STRING" id="1165689.SAMN02927914_00501"/>
<keyword evidence="2" id="KW-0489">Methyltransferase</keyword>
<feature type="domain" description="Methyltransferase type 11" evidence="1">
    <location>
        <begin position="43"/>
        <end position="139"/>
    </location>
</feature>
<organism evidence="2 3">
    <name type="scientific">Mesorhizobium qingshengii</name>
    <dbReference type="NCBI Taxonomy" id="1165689"/>
    <lineage>
        <taxon>Bacteria</taxon>
        <taxon>Pseudomonadati</taxon>
        <taxon>Pseudomonadota</taxon>
        <taxon>Alphaproteobacteria</taxon>
        <taxon>Hyphomicrobiales</taxon>
        <taxon>Phyllobacteriaceae</taxon>
        <taxon>Mesorhizobium</taxon>
    </lineage>
</organism>
<proteinExistence type="predicted"/>
<dbReference type="EMBL" id="FMXM01000002">
    <property type="protein sequence ID" value="SDA43268.1"/>
    <property type="molecule type" value="Genomic_DNA"/>
</dbReference>
<dbReference type="SUPFAM" id="SSF53335">
    <property type="entry name" value="S-adenosyl-L-methionine-dependent methyltransferases"/>
    <property type="match status" value="1"/>
</dbReference>
<dbReference type="PANTHER" id="PTHR45036:SF1">
    <property type="entry name" value="METHYLTRANSFERASE LIKE 7A"/>
    <property type="match status" value="1"/>
</dbReference>
<dbReference type="Proteomes" id="UP000198588">
    <property type="component" value="Unassembled WGS sequence"/>
</dbReference>
<dbReference type="InterPro" id="IPR052356">
    <property type="entry name" value="Thiol_S-MT"/>
</dbReference>
<keyword evidence="2" id="KW-0808">Transferase</keyword>
<name>A0A1G5VC65_9HYPH</name>
<reference evidence="2 3" key="1">
    <citation type="submission" date="2016-10" db="EMBL/GenBank/DDBJ databases">
        <authorList>
            <person name="de Groot N.N."/>
        </authorList>
    </citation>
    <scope>NUCLEOTIDE SEQUENCE [LARGE SCALE GENOMIC DNA]</scope>
    <source>
        <strain evidence="2 3">CGMCC 1.12097</strain>
    </source>
</reference>
<dbReference type="Gene3D" id="3.40.50.150">
    <property type="entry name" value="Vaccinia Virus protein VP39"/>
    <property type="match status" value="1"/>
</dbReference>
<dbReference type="InterPro" id="IPR029063">
    <property type="entry name" value="SAM-dependent_MTases_sf"/>
</dbReference>
<dbReference type="PANTHER" id="PTHR45036">
    <property type="entry name" value="METHYLTRANSFERASE LIKE 7B"/>
    <property type="match status" value="1"/>
</dbReference>
<protein>
    <submittedName>
        <fullName evidence="2">Methyltransferase domain-containing protein</fullName>
    </submittedName>
</protein>
<dbReference type="GO" id="GO:0032259">
    <property type="term" value="P:methylation"/>
    <property type="evidence" value="ECO:0007669"/>
    <property type="project" value="UniProtKB-KW"/>
</dbReference>
<dbReference type="OrthoDB" id="9777830at2"/>
<gene>
    <name evidence="2" type="ORF">SAMN02927914_00501</name>
</gene>
<dbReference type="Pfam" id="PF08241">
    <property type="entry name" value="Methyltransf_11"/>
    <property type="match status" value="1"/>
</dbReference>
<dbReference type="AlphaFoldDB" id="A0A1G5VC65"/>